<reference evidence="10" key="1">
    <citation type="submission" date="2025-08" db="UniProtKB">
        <authorList>
            <consortium name="RefSeq"/>
        </authorList>
    </citation>
    <scope>IDENTIFICATION</scope>
</reference>
<comment type="subcellular location">
    <subcellularLocation>
        <location evidence="1">Cell membrane</location>
        <topology evidence="1">Multi-pass membrane protein</topology>
    </subcellularLocation>
</comment>
<dbReference type="InterPro" id="IPR052192">
    <property type="entry name" value="Insect_Ionotropic_Sensory_Rcpt"/>
</dbReference>
<evidence type="ECO:0000313" key="9">
    <source>
        <dbReference type="Proteomes" id="UP000694867"/>
    </source>
</evidence>
<evidence type="ECO:0000256" key="8">
    <source>
        <dbReference type="SAM" id="Phobius"/>
    </source>
</evidence>
<evidence type="ECO:0000256" key="5">
    <source>
        <dbReference type="ARBA" id="ARBA00023136"/>
    </source>
</evidence>
<gene>
    <name evidence="10" type="primary">LOC100900966</name>
</gene>
<evidence type="ECO:0000256" key="3">
    <source>
        <dbReference type="ARBA" id="ARBA00022692"/>
    </source>
</evidence>
<feature type="transmembrane region" description="Helical" evidence="8">
    <location>
        <begin position="200"/>
        <end position="221"/>
    </location>
</feature>
<accession>A0AAJ6QQD6</accession>
<evidence type="ECO:0000256" key="7">
    <source>
        <dbReference type="ARBA" id="ARBA00023180"/>
    </source>
</evidence>
<dbReference type="SUPFAM" id="SSF53850">
    <property type="entry name" value="Periplasmic binding protein-like II"/>
    <property type="match status" value="1"/>
</dbReference>
<keyword evidence="6" id="KW-0675">Receptor</keyword>
<dbReference type="Gene3D" id="3.40.190.10">
    <property type="entry name" value="Periplasmic binding protein-like II"/>
    <property type="match status" value="1"/>
</dbReference>
<evidence type="ECO:0000256" key="4">
    <source>
        <dbReference type="ARBA" id="ARBA00022989"/>
    </source>
</evidence>
<evidence type="ECO:0000313" key="10">
    <source>
        <dbReference type="RefSeq" id="XP_003740458.1"/>
    </source>
</evidence>
<feature type="transmembrane region" description="Helical" evidence="8">
    <location>
        <begin position="145"/>
        <end position="164"/>
    </location>
</feature>
<dbReference type="Gene3D" id="1.10.287.70">
    <property type="match status" value="1"/>
</dbReference>
<dbReference type="GO" id="GO:0005886">
    <property type="term" value="C:plasma membrane"/>
    <property type="evidence" value="ECO:0007669"/>
    <property type="project" value="UniProtKB-SubCell"/>
</dbReference>
<organism evidence="9 10">
    <name type="scientific">Galendromus occidentalis</name>
    <name type="common">western predatory mite</name>
    <dbReference type="NCBI Taxonomy" id="34638"/>
    <lineage>
        <taxon>Eukaryota</taxon>
        <taxon>Metazoa</taxon>
        <taxon>Ecdysozoa</taxon>
        <taxon>Arthropoda</taxon>
        <taxon>Chelicerata</taxon>
        <taxon>Arachnida</taxon>
        <taxon>Acari</taxon>
        <taxon>Parasitiformes</taxon>
        <taxon>Mesostigmata</taxon>
        <taxon>Gamasina</taxon>
        <taxon>Phytoseioidea</taxon>
        <taxon>Phytoseiidae</taxon>
        <taxon>Typhlodrominae</taxon>
        <taxon>Galendromus</taxon>
    </lineage>
</organism>
<keyword evidence="2" id="KW-1003">Cell membrane</keyword>
<keyword evidence="7" id="KW-0325">Glycoprotein</keyword>
<keyword evidence="9" id="KW-1185">Reference proteome</keyword>
<dbReference type="Proteomes" id="UP000694867">
    <property type="component" value="Unplaced"/>
</dbReference>
<name>A0AAJ6QQD6_9ACAR</name>
<protein>
    <submittedName>
        <fullName evidence="10">Uncharacterized protein LOC100900966</fullName>
    </submittedName>
</protein>
<keyword evidence="3 8" id="KW-0812">Transmembrane</keyword>
<evidence type="ECO:0000256" key="6">
    <source>
        <dbReference type="ARBA" id="ARBA00023170"/>
    </source>
</evidence>
<dbReference type="PANTHER" id="PTHR42643:SF38">
    <property type="entry name" value="IONOTROPIC RECEPTOR 100A"/>
    <property type="match status" value="1"/>
</dbReference>
<evidence type="ECO:0000256" key="1">
    <source>
        <dbReference type="ARBA" id="ARBA00004651"/>
    </source>
</evidence>
<proteinExistence type="predicted"/>
<dbReference type="RefSeq" id="XP_003740458.1">
    <property type="nucleotide sequence ID" value="XM_003740410.1"/>
</dbReference>
<dbReference type="KEGG" id="goe:100900966"/>
<keyword evidence="5 8" id="KW-0472">Membrane</keyword>
<evidence type="ECO:0000256" key="2">
    <source>
        <dbReference type="ARBA" id="ARBA00022475"/>
    </source>
</evidence>
<dbReference type="AlphaFoldDB" id="A0AAJ6QQD6"/>
<keyword evidence="4 8" id="KW-1133">Transmembrane helix</keyword>
<sequence>MGYFDPVILPDQSRINTTENVLRVAVRKFPPFVTLSKHGSKVSVNGPLKVFLEAMASSAGVRVTVWPAGEMIHGVRLANGTFTGIMGLIEQGQVDMFVGPVIMNDERLDLAEALILDVTSYRLVTWQPSKWVDPFQFMTAFTVDVWLLILFSILLLAMICWLMERFLMRSDQGAGTPLRDVLWGVCSRALSLDPLSRDEVWLRLCLSGFLLVFPLVLMNSLSSKLISAMTIKKDEDFINKYEDVLRFPEVRIYRSEKRDIPQIESEADPNPRTICAWAQATRDDVRGGSEKKSHYLQSRNV</sequence>
<dbReference type="GeneID" id="100900966"/>
<dbReference type="PANTHER" id="PTHR42643">
    <property type="entry name" value="IONOTROPIC RECEPTOR 20A-RELATED"/>
    <property type="match status" value="1"/>
</dbReference>